<proteinExistence type="predicted"/>
<accession>A0A2H0V5V8</accession>
<sequence>MTTSIALPAIIGAAMVDSINPCAFAVLIFLLTYLIALKLKQKILLVGAVYILTVYVVYFLAGLGLLSILASTSITAWIYYLAGGLVVLLGLINIKDVVLKKEATLKIPTSKKAVIEKWVKKTSVPAAIILGFLVSAFELPCTGGIYLAILTVLGREGLTFKPIVYLMIYNLFFILPLIIIWLIIYFGNTSEEISGWYQKNKNVLRLIMGVGMVVLGALMLGGVI</sequence>
<name>A0A2H0V5V8_9BACT</name>
<feature type="transmembrane region" description="Helical" evidence="1">
    <location>
        <begin position="43"/>
        <end position="70"/>
    </location>
</feature>
<organism evidence="2 3">
    <name type="scientific">Candidatus Falkowbacteria bacterium CG10_big_fil_rev_8_21_14_0_10_39_11</name>
    <dbReference type="NCBI Taxonomy" id="1974565"/>
    <lineage>
        <taxon>Bacteria</taxon>
        <taxon>Candidatus Falkowiibacteriota</taxon>
    </lineage>
</organism>
<comment type="caution">
    <text evidence="2">The sequence shown here is derived from an EMBL/GenBank/DDBJ whole genome shotgun (WGS) entry which is preliminary data.</text>
</comment>
<dbReference type="PANTHER" id="PTHR31272">
    <property type="entry name" value="CYTOCHROME C-TYPE BIOGENESIS PROTEIN HI_1454-RELATED"/>
    <property type="match status" value="1"/>
</dbReference>
<dbReference type="EMBL" id="PFAP01000005">
    <property type="protein sequence ID" value="PIR94455.1"/>
    <property type="molecule type" value="Genomic_DNA"/>
</dbReference>
<keyword evidence="1" id="KW-0472">Membrane</keyword>
<reference evidence="3" key="1">
    <citation type="submission" date="2017-09" db="EMBL/GenBank/DDBJ databases">
        <title>Depth-based differentiation of microbial function through sediment-hosted aquifers and enrichment of novel symbionts in the deep terrestrial subsurface.</title>
        <authorList>
            <person name="Probst A.J."/>
            <person name="Ladd B."/>
            <person name="Jarett J.K."/>
            <person name="Geller-Mcgrath D.E."/>
            <person name="Sieber C.M.K."/>
            <person name="Emerson J.B."/>
            <person name="Anantharaman K."/>
            <person name="Thomas B.C."/>
            <person name="Malmstrom R."/>
            <person name="Stieglmeier M."/>
            <person name="Klingl A."/>
            <person name="Woyke T."/>
            <person name="Ryan C.M."/>
            <person name="Banfield J.F."/>
        </authorList>
    </citation>
    <scope>NUCLEOTIDE SEQUENCE [LARGE SCALE GENOMIC DNA]</scope>
</reference>
<protein>
    <submittedName>
        <fullName evidence="2">Uncharacterized protein</fullName>
    </submittedName>
</protein>
<keyword evidence="1" id="KW-0812">Transmembrane</keyword>
<evidence type="ECO:0000313" key="2">
    <source>
        <dbReference type="EMBL" id="PIR94455.1"/>
    </source>
</evidence>
<dbReference type="Proteomes" id="UP000229901">
    <property type="component" value="Unassembled WGS sequence"/>
</dbReference>
<feature type="transmembrane region" description="Helical" evidence="1">
    <location>
        <begin position="163"/>
        <end position="186"/>
    </location>
</feature>
<feature type="transmembrane region" description="Helical" evidence="1">
    <location>
        <begin position="206"/>
        <end position="223"/>
    </location>
</feature>
<dbReference type="PANTHER" id="PTHR31272:SF9">
    <property type="entry name" value="BLL1027 PROTEIN"/>
    <property type="match status" value="1"/>
</dbReference>
<keyword evidence="1" id="KW-1133">Transmembrane helix</keyword>
<gene>
    <name evidence="2" type="ORF">COT97_01205</name>
</gene>
<dbReference type="AlphaFoldDB" id="A0A2H0V5V8"/>
<evidence type="ECO:0000256" key="1">
    <source>
        <dbReference type="SAM" id="Phobius"/>
    </source>
</evidence>
<evidence type="ECO:0000313" key="3">
    <source>
        <dbReference type="Proteomes" id="UP000229901"/>
    </source>
</evidence>
<feature type="transmembrane region" description="Helical" evidence="1">
    <location>
        <begin position="76"/>
        <end position="94"/>
    </location>
</feature>
<feature type="transmembrane region" description="Helical" evidence="1">
    <location>
        <begin position="127"/>
        <end position="151"/>
    </location>
</feature>
<feature type="transmembrane region" description="Helical" evidence="1">
    <location>
        <begin position="6"/>
        <end position="36"/>
    </location>
</feature>
<dbReference type="InterPro" id="IPR051790">
    <property type="entry name" value="Cytochrome_c-biogenesis_DsbD"/>
</dbReference>